<dbReference type="InterPro" id="IPR005111">
    <property type="entry name" value="MoeA_C_domain_IV"/>
</dbReference>
<proteinExistence type="inferred from homology"/>
<dbReference type="Gene3D" id="2.40.340.10">
    <property type="entry name" value="MoeA, C-terminal, domain IV"/>
    <property type="match status" value="1"/>
</dbReference>
<sequence>MRGFDTILVVDWSAAEGVARAAKNSIWIGIARDGVPENPRHMPTRAEAEAWLAETLRAEIAAGRRVMAAFDFPFGYPAGFAKVVTGKPDPLAVWDWLAARIEDDAKGRNNRLKVAEALNALFPGTGPFWGKPREDAFPGIPYRGSTRDGHGMTEKRACDVAARAASSVWQLAFPPTVGSQALMGLPMLSRLRRIEGVAAWPFEAWQDAPAVLTEIWPGLIEPAVKDVEGGIRDRHQVRLLAHALAALPPEELASMMRDLPPEAAEEGWILGAEARNRLTSLAFSAPSENAEPSAPLSPPPLSNDCFALPPGVEWTPVDTALDLLRARLRPVMGAEDVQVGHADGRILSQAVMARRANPPGANAAVDGFGFAGSAVGDGPQVLPLLAGRAAAGAPYPHAVPLGHAIRILTGALLPEGVDTVVLEEDTRSDGASVAFNGPVKARANTRRAGEDIDAGAEVLPGGHVMRPPDLALLAATGSDRLPVFRRLRVGVLSTGDEIAAPGSTDDPATTYDANRPMLLALARRWGHAAVDLGHVPDDRDQLRATLNAAEADVILTSGGASAGDEDHVSALLREEGTLVSWRIALKPGRPLALGIRDGVPVFGLPGNPVASFVCALIFARPALSLMAGGPWQAPLAVTLPAAFSKRKKAGRREYLRARMGPEGVEVFASEGSGRITGLSWADGLVELPDHAHDIAPGDPVRFLPYAGFGL</sequence>
<keyword evidence="4 6" id="KW-0501">Molybdenum cofactor biosynthesis</keyword>
<dbReference type="SMART" id="SM00852">
    <property type="entry name" value="MoCF_biosynth"/>
    <property type="match status" value="1"/>
</dbReference>
<dbReference type="GO" id="GO:0046872">
    <property type="term" value="F:metal ion binding"/>
    <property type="evidence" value="ECO:0007669"/>
    <property type="project" value="UniProtKB-UniRule"/>
</dbReference>
<name>A0A2R8BTL9_9RHOB</name>
<dbReference type="PANTHER" id="PTHR10192">
    <property type="entry name" value="MOLYBDOPTERIN BIOSYNTHESIS PROTEIN"/>
    <property type="match status" value="1"/>
</dbReference>
<keyword evidence="9" id="KW-1185">Reference proteome</keyword>
<dbReference type="Gene3D" id="3.90.105.10">
    <property type="entry name" value="Molybdopterin biosynthesis moea protein, domain 2"/>
    <property type="match status" value="1"/>
</dbReference>
<reference evidence="8 9" key="1">
    <citation type="submission" date="2018-03" db="EMBL/GenBank/DDBJ databases">
        <authorList>
            <person name="Keele B.F."/>
        </authorList>
    </citation>
    <scope>NUCLEOTIDE SEQUENCE [LARGE SCALE GENOMIC DNA]</scope>
    <source>
        <strain evidence="8 9">CECT 8504</strain>
    </source>
</reference>
<dbReference type="Proteomes" id="UP000244912">
    <property type="component" value="Unassembled WGS sequence"/>
</dbReference>
<dbReference type="Gene3D" id="2.170.190.11">
    <property type="entry name" value="Molybdopterin biosynthesis moea protein, domain 3"/>
    <property type="match status" value="1"/>
</dbReference>
<dbReference type="SUPFAM" id="SSF63882">
    <property type="entry name" value="MoeA N-terminal region -like"/>
    <property type="match status" value="1"/>
</dbReference>
<dbReference type="InterPro" id="IPR036425">
    <property type="entry name" value="MoaB/Mog-like_dom_sf"/>
</dbReference>
<comment type="function">
    <text evidence="1 6">Catalyzes the insertion of molybdate into adenylated molybdopterin with the concomitant release of AMP.</text>
</comment>
<dbReference type="Pfam" id="PF03453">
    <property type="entry name" value="MoeA_N"/>
    <property type="match status" value="1"/>
</dbReference>
<protein>
    <recommendedName>
        <fullName evidence="6">Molybdopterin molybdenumtransferase</fullName>
        <ecNumber evidence="6">2.10.1.1</ecNumber>
    </recommendedName>
</protein>
<evidence type="ECO:0000256" key="1">
    <source>
        <dbReference type="ARBA" id="ARBA00002901"/>
    </source>
</evidence>
<dbReference type="Pfam" id="PF03454">
    <property type="entry name" value="MoeA_C"/>
    <property type="match status" value="1"/>
</dbReference>
<dbReference type="InterPro" id="IPR005110">
    <property type="entry name" value="MoeA_linker/N"/>
</dbReference>
<dbReference type="Pfam" id="PF00994">
    <property type="entry name" value="MoCF_biosynth"/>
    <property type="match status" value="1"/>
</dbReference>
<evidence type="ECO:0000256" key="3">
    <source>
        <dbReference type="ARBA" id="ARBA00010763"/>
    </source>
</evidence>
<dbReference type="GO" id="GO:0061599">
    <property type="term" value="F:molybdopterin molybdotransferase activity"/>
    <property type="evidence" value="ECO:0007669"/>
    <property type="project" value="UniProtKB-UniRule"/>
</dbReference>
<evidence type="ECO:0000313" key="9">
    <source>
        <dbReference type="Proteomes" id="UP000244912"/>
    </source>
</evidence>
<keyword evidence="6 8" id="KW-0808">Transferase</keyword>
<dbReference type="EC" id="2.10.1.1" evidence="6"/>
<dbReference type="InterPro" id="IPR001453">
    <property type="entry name" value="MoaB/Mog_dom"/>
</dbReference>
<evidence type="ECO:0000256" key="6">
    <source>
        <dbReference type="RuleBase" id="RU365090"/>
    </source>
</evidence>
<dbReference type="GO" id="GO:0006777">
    <property type="term" value="P:Mo-molybdopterin cofactor biosynthetic process"/>
    <property type="evidence" value="ECO:0007669"/>
    <property type="project" value="UniProtKB-UniRule"/>
</dbReference>
<dbReference type="NCBIfam" id="TIGR00177">
    <property type="entry name" value="molyb_syn"/>
    <property type="match status" value="1"/>
</dbReference>
<dbReference type="Gene3D" id="3.40.980.10">
    <property type="entry name" value="MoaB/Mog-like domain"/>
    <property type="match status" value="1"/>
</dbReference>
<organism evidence="8 9">
    <name type="scientific">Palleronia abyssalis</name>
    <dbReference type="NCBI Taxonomy" id="1501240"/>
    <lineage>
        <taxon>Bacteria</taxon>
        <taxon>Pseudomonadati</taxon>
        <taxon>Pseudomonadota</taxon>
        <taxon>Alphaproteobacteria</taxon>
        <taxon>Rhodobacterales</taxon>
        <taxon>Roseobacteraceae</taxon>
        <taxon>Palleronia</taxon>
    </lineage>
</organism>
<dbReference type="PANTHER" id="PTHR10192:SF5">
    <property type="entry name" value="GEPHYRIN"/>
    <property type="match status" value="1"/>
</dbReference>
<comment type="similarity">
    <text evidence="3 6">Belongs to the MoeA family.</text>
</comment>
<keyword evidence="6" id="KW-0500">Molybdenum</keyword>
<dbReference type="GO" id="GO:0005829">
    <property type="term" value="C:cytosol"/>
    <property type="evidence" value="ECO:0007669"/>
    <property type="project" value="TreeGrafter"/>
</dbReference>
<keyword evidence="6" id="KW-0460">Magnesium</keyword>
<dbReference type="EMBL" id="ONZF01000002">
    <property type="protein sequence ID" value="SPJ23527.1"/>
    <property type="molecule type" value="Genomic_DNA"/>
</dbReference>
<evidence type="ECO:0000256" key="2">
    <source>
        <dbReference type="ARBA" id="ARBA00005046"/>
    </source>
</evidence>
<gene>
    <name evidence="8" type="primary">moeA_2</name>
    <name evidence="8" type="ORF">PAA8504_01339</name>
</gene>
<evidence type="ECO:0000259" key="7">
    <source>
        <dbReference type="SMART" id="SM00852"/>
    </source>
</evidence>
<evidence type="ECO:0000256" key="4">
    <source>
        <dbReference type="ARBA" id="ARBA00023150"/>
    </source>
</evidence>
<dbReference type="InterPro" id="IPR038987">
    <property type="entry name" value="MoeA-like"/>
</dbReference>
<keyword evidence="6" id="KW-0479">Metal-binding</keyword>
<dbReference type="SUPFAM" id="SSF53218">
    <property type="entry name" value="Molybdenum cofactor biosynthesis proteins"/>
    <property type="match status" value="1"/>
</dbReference>
<dbReference type="AlphaFoldDB" id="A0A2R8BTL9"/>
<dbReference type="InterPro" id="IPR036135">
    <property type="entry name" value="MoeA_linker/N_sf"/>
</dbReference>
<dbReference type="RefSeq" id="WP_108893351.1">
    <property type="nucleotide sequence ID" value="NZ_ONZF01000002.1"/>
</dbReference>
<dbReference type="PROSITE" id="PS01079">
    <property type="entry name" value="MOCF_BIOSYNTHESIS_2"/>
    <property type="match status" value="1"/>
</dbReference>
<comment type="catalytic activity">
    <reaction evidence="5">
        <text>adenylyl-molybdopterin + molybdate = Mo-molybdopterin + AMP + H(+)</text>
        <dbReference type="Rhea" id="RHEA:35047"/>
        <dbReference type="ChEBI" id="CHEBI:15378"/>
        <dbReference type="ChEBI" id="CHEBI:36264"/>
        <dbReference type="ChEBI" id="CHEBI:62727"/>
        <dbReference type="ChEBI" id="CHEBI:71302"/>
        <dbReference type="ChEBI" id="CHEBI:456215"/>
        <dbReference type="EC" id="2.10.1.1"/>
    </reaction>
</comment>
<evidence type="ECO:0000313" key="8">
    <source>
        <dbReference type="EMBL" id="SPJ23527.1"/>
    </source>
</evidence>
<evidence type="ECO:0000256" key="5">
    <source>
        <dbReference type="ARBA" id="ARBA00047317"/>
    </source>
</evidence>
<accession>A0A2R8BTL9</accession>
<feature type="domain" description="MoaB/Mog" evidence="7">
    <location>
        <begin position="490"/>
        <end position="625"/>
    </location>
</feature>
<dbReference type="InterPro" id="IPR008284">
    <property type="entry name" value="MoCF_biosynth_CS"/>
</dbReference>
<comment type="pathway">
    <text evidence="2 6">Cofactor biosynthesis; molybdopterin biosynthesis.</text>
</comment>
<dbReference type="OrthoDB" id="9804758at2"/>
<dbReference type="UniPathway" id="UPA00344"/>
<dbReference type="CDD" id="cd00887">
    <property type="entry name" value="MoeA"/>
    <property type="match status" value="1"/>
</dbReference>
<dbReference type="SUPFAM" id="SSF63867">
    <property type="entry name" value="MoeA C-terminal domain-like"/>
    <property type="match status" value="1"/>
</dbReference>
<comment type="cofactor">
    <cofactor evidence="6">
        <name>Mg(2+)</name>
        <dbReference type="ChEBI" id="CHEBI:18420"/>
    </cofactor>
</comment>
<dbReference type="InterPro" id="IPR036688">
    <property type="entry name" value="MoeA_C_domain_IV_sf"/>
</dbReference>